<proteinExistence type="inferred from homology"/>
<dbReference type="InterPro" id="IPR002347">
    <property type="entry name" value="SDR_fam"/>
</dbReference>
<dbReference type="EMBL" id="BAAAZP010000036">
    <property type="protein sequence ID" value="GAA3657970.1"/>
    <property type="molecule type" value="Genomic_DNA"/>
</dbReference>
<keyword evidence="7" id="KW-1185">Reference proteome</keyword>
<dbReference type="InterPro" id="IPR057326">
    <property type="entry name" value="KR_dom"/>
</dbReference>
<dbReference type="PRINTS" id="PR00081">
    <property type="entry name" value="GDHRDH"/>
</dbReference>
<dbReference type="Pfam" id="PF13561">
    <property type="entry name" value="adh_short_C2"/>
    <property type="match status" value="1"/>
</dbReference>
<keyword evidence="2" id="KW-0560">Oxidoreductase</keyword>
<evidence type="ECO:0000256" key="3">
    <source>
        <dbReference type="ARBA" id="ARBA00023027"/>
    </source>
</evidence>
<accession>A0ABP7BF08</accession>
<dbReference type="InterPro" id="IPR020904">
    <property type="entry name" value="Sc_DH/Rdtase_CS"/>
</dbReference>
<feature type="domain" description="Ketoreductase" evidence="5">
    <location>
        <begin position="5"/>
        <end position="184"/>
    </location>
</feature>
<dbReference type="PANTHER" id="PTHR24321">
    <property type="entry name" value="DEHYDROGENASES, SHORT CHAIN"/>
    <property type="match status" value="1"/>
</dbReference>
<dbReference type="PRINTS" id="PR00080">
    <property type="entry name" value="SDRFAMILY"/>
</dbReference>
<gene>
    <name evidence="6" type="ORF">GCM10022224_021520</name>
</gene>
<evidence type="ECO:0000313" key="7">
    <source>
        <dbReference type="Proteomes" id="UP001500902"/>
    </source>
</evidence>
<name>A0ABP7BF08_9ACTN</name>
<dbReference type="NCBIfam" id="NF005559">
    <property type="entry name" value="PRK07231.1"/>
    <property type="match status" value="1"/>
</dbReference>
<comment type="similarity">
    <text evidence="1">Belongs to the short-chain dehydrogenases/reductases (SDR) family.</text>
</comment>
<dbReference type="SMART" id="SM00822">
    <property type="entry name" value="PKS_KR"/>
    <property type="match status" value="1"/>
</dbReference>
<evidence type="ECO:0000259" key="5">
    <source>
        <dbReference type="SMART" id="SM00822"/>
    </source>
</evidence>
<dbReference type="InterPro" id="IPR036291">
    <property type="entry name" value="NAD(P)-bd_dom_sf"/>
</dbReference>
<dbReference type="SUPFAM" id="SSF51735">
    <property type="entry name" value="NAD(P)-binding Rossmann-fold domains"/>
    <property type="match status" value="1"/>
</dbReference>
<evidence type="ECO:0000256" key="1">
    <source>
        <dbReference type="ARBA" id="ARBA00006484"/>
    </source>
</evidence>
<evidence type="ECO:0000313" key="6">
    <source>
        <dbReference type="EMBL" id="GAA3657970.1"/>
    </source>
</evidence>
<dbReference type="Proteomes" id="UP001500902">
    <property type="component" value="Unassembled WGS sequence"/>
</dbReference>
<feature type="compositionally biased region" description="Pro residues" evidence="4">
    <location>
        <begin position="248"/>
        <end position="259"/>
    </location>
</feature>
<organism evidence="6 7">
    <name type="scientific">Nonomuraea antimicrobica</name>
    <dbReference type="NCBI Taxonomy" id="561173"/>
    <lineage>
        <taxon>Bacteria</taxon>
        <taxon>Bacillati</taxon>
        <taxon>Actinomycetota</taxon>
        <taxon>Actinomycetes</taxon>
        <taxon>Streptosporangiales</taxon>
        <taxon>Streptosporangiaceae</taxon>
        <taxon>Nonomuraea</taxon>
    </lineage>
</organism>
<dbReference type="PANTHER" id="PTHR24321:SF8">
    <property type="entry name" value="ESTRADIOL 17-BETA-DEHYDROGENASE 8-RELATED"/>
    <property type="match status" value="1"/>
</dbReference>
<evidence type="ECO:0000256" key="2">
    <source>
        <dbReference type="ARBA" id="ARBA00023002"/>
    </source>
</evidence>
<evidence type="ECO:0000256" key="4">
    <source>
        <dbReference type="SAM" id="MobiDB-lite"/>
    </source>
</evidence>
<dbReference type="RefSeq" id="WP_344875600.1">
    <property type="nucleotide sequence ID" value="NZ_BAAAZP010000036.1"/>
</dbReference>
<reference evidence="7" key="1">
    <citation type="journal article" date="2019" name="Int. J. Syst. Evol. Microbiol.">
        <title>The Global Catalogue of Microorganisms (GCM) 10K type strain sequencing project: providing services to taxonomists for standard genome sequencing and annotation.</title>
        <authorList>
            <consortium name="The Broad Institute Genomics Platform"/>
            <consortium name="The Broad Institute Genome Sequencing Center for Infectious Disease"/>
            <person name="Wu L."/>
            <person name="Ma J."/>
        </authorList>
    </citation>
    <scope>NUCLEOTIDE SEQUENCE [LARGE SCALE GENOMIC DNA]</scope>
    <source>
        <strain evidence="7">JCM 16904</strain>
    </source>
</reference>
<sequence>MLDGKVVIITGGARGMGAATARRCVAAGARVVLTDILVEEGTATAKDLGARFVAHDVTSQDDWAAVVAETLEEYGRLDGLVNNAGIATVLPIEQQSLEEFEQVLRVNLAGAFLGLKAVVGPMRDSGGGAIVNVSSVAGLFALPGTGGYGASKWGVRGLTKIAALEFARDRIRVNSVHPGMIATPMTRLLGAVPEEGTFGLAPAGRWGEAAEVAEATAFLLSDAASYVTGAELAIDGGWSAGEAAILPRPKPPSVPPMRPPTSDGGAG</sequence>
<keyword evidence="3" id="KW-0520">NAD</keyword>
<dbReference type="Gene3D" id="3.40.50.720">
    <property type="entry name" value="NAD(P)-binding Rossmann-like Domain"/>
    <property type="match status" value="1"/>
</dbReference>
<comment type="caution">
    <text evidence="6">The sequence shown here is derived from an EMBL/GenBank/DDBJ whole genome shotgun (WGS) entry which is preliminary data.</text>
</comment>
<feature type="region of interest" description="Disordered" evidence="4">
    <location>
        <begin position="245"/>
        <end position="267"/>
    </location>
</feature>
<dbReference type="PROSITE" id="PS00061">
    <property type="entry name" value="ADH_SHORT"/>
    <property type="match status" value="1"/>
</dbReference>
<protein>
    <submittedName>
        <fullName evidence="6">Glucose 1-dehydrogenase</fullName>
    </submittedName>
</protein>